<name>A0A0F9AZP6_9ZZZZ</name>
<dbReference type="AlphaFoldDB" id="A0A0F9AZP6"/>
<evidence type="ECO:0000313" key="1">
    <source>
        <dbReference type="EMBL" id="KKL06997.1"/>
    </source>
</evidence>
<comment type="caution">
    <text evidence="1">The sequence shown here is derived from an EMBL/GenBank/DDBJ whole genome shotgun (WGS) entry which is preliminary data.</text>
</comment>
<reference evidence="1" key="1">
    <citation type="journal article" date="2015" name="Nature">
        <title>Complex archaea that bridge the gap between prokaryotes and eukaryotes.</title>
        <authorList>
            <person name="Spang A."/>
            <person name="Saw J.H."/>
            <person name="Jorgensen S.L."/>
            <person name="Zaremba-Niedzwiedzka K."/>
            <person name="Martijn J."/>
            <person name="Lind A.E."/>
            <person name="van Eijk R."/>
            <person name="Schleper C."/>
            <person name="Guy L."/>
            <person name="Ettema T.J."/>
        </authorList>
    </citation>
    <scope>NUCLEOTIDE SEQUENCE</scope>
</reference>
<dbReference type="EMBL" id="LAZR01043467">
    <property type="protein sequence ID" value="KKL06997.1"/>
    <property type="molecule type" value="Genomic_DNA"/>
</dbReference>
<protein>
    <submittedName>
        <fullName evidence="1">Uncharacterized protein</fullName>
    </submittedName>
</protein>
<accession>A0A0F9AZP6</accession>
<proteinExistence type="predicted"/>
<organism evidence="1">
    <name type="scientific">marine sediment metagenome</name>
    <dbReference type="NCBI Taxonomy" id="412755"/>
    <lineage>
        <taxon>unclassified sequences</taxon>
        <taxon>metagenomes</taxon>
        <taxon>ecological metagenomes</taxon>
    </lineage>
</organism>
<gene>
    <name evidence="1" type="ORF">LCGC14_2590450</name>
</gene>
<sequence>MAKCKECQATQDRHRQLGLSWGEILDYTMHVLRKHSVTVGVNVGLRESNV</sequence>